<feature type="region of interest" description="Disordered" evidence="11">
    <location>
        <begin position="268"/>
        <end position="298"/>
    </location>
</feature>
<evidence type="ECO:0000256" key="2">
    <source>
        <dbReference type="ARBA" id="ARBA00004052"/>
    </source>
</evidence>
<sequence>MSAPPPDGPEPRDGVHTVVETRRRHTLYFLEWAARQRPVHLDTEVDMTRVQQHRAAAREHDVRYSVVSYLLLAAGRALHRHPRANAAMAPGWPGPLRRPRVMRFGTVTGKLALDRDVGSERAVLSALVPGLESAGLDQIQERVDRYRGQDAAELPEFGGVRRLGRLPSPLGRTVFAAALRSTRRRSGLFGTVSVSSLGHRPVDGFHSAGGTAVTLCAGQIAERPVVRAGRIVPAPVMRLGLTFDHRVIDGAEAADVLSHVRLTLEDFHDGSPEAARGPHLRTAGTDHRTRGGLEPAAD</sequence>
<comment type="catalytic activity">
    <reaction evidence="10">
        <text>N(6)-[(R)-dihydrolipoyl]-L-lysyl-[protein] + succinyl-CoA = N(6)-[(R)-S(8)-succinyldihydrolipoyl]-L-lysyl-[protein] + CoA</text>
        <dbReference type="Rhea" id="RHEA:15213"/>
        <dbReference type="Rhea" id="RHEA-COMP:10475"/>
        <dbReference type="Rhea" id="RHEA-COMP:20092"/>
        <dbReference type="ChEBI" id="CHEBI:57287"/>
        <dbReference type="ChEBI" id="CHEBI:57292"/>
        <dbReference type="ChEBI" id="CHEBI:83100"/>
        <dbReference type="ChEBI" id="CHEBI:83120"/>
        <dbReference type="EC" id="2.3.1.61"/>
    </reaction>
</comment>
<keyword evidence="7" id="KW-0808">Transferase</keyword>
<dbReference type="SUPFAM" id="SSF52777">
    <property type="entry name" value="CoA-dependent acyltransferases"/>
    <property type="match status" value="1"/>
</dbReference>
<evidence type="ECO:0000259" key="12">
    <source>
        <dbReference type="Pfam" id="PF00198"/>
    </source>
</evidence>
<comment type="caution">
    <text evidence="13">The sequence shown here is derived from an EMBL/GenBank/DDBJ whole genome shotgun (WGS) entry which is preliminary data.</text>
</comment>
<accession>A0ABV9AD19</accession>
<evidence type="ECO:0000256" key="4">
    <source>
        <dbReference type="ARBA" id="ARBA00012945"/>
    </source>
</evidence>
<evidence type="ECO:0000256" key="1">
    <source>
        <dbReference type="ARBA" id="ARBA00001938"/>
    </source>
</evidence>
<name>A0ABV9AD19_9ACTN</name>
<comment type="cofactor">
    <cofactor evidence="1">
        <name>(R)-lipoate</name>
        <dbReference type="ChEBI" id="CHEBI:83088"/>
    </cofactor>
</comment>
<evidence type="ECO:0000256" key="8">
    <source>
        <dbReference type="ARBA" id="ARBA00023315"/>
    </source>
</evidence>
<comment type="function">
    <text evidence="2">E2 component of the 2-oxoglutarate dehydrogenase (OGDH) complex which catalyzes the second step in the conversion of 2-oxoglutarate to succinyl-CoA and CO(2).</text>
</comment>
<keyword evidence="8" id="KW-0012">Acyltransferase</keyword>
<evidence type="ECO:0000313" key="13">
    <source>
        <dbReference type="EMBL" id="MFC4497387.1"/>
    </source>
</evidence>
<dbReference type="EC" id="2.3.1.61" evidence="4"/>
<comment type="pathway">
    <text evidence="3">Amino-acid degradation; L-lysine degradation via saccharopine pathway; glutaryl-CoA from L-lysine: step 6/6.</text>
</comment>
<proteinExistence type="predicted"/>
<dbReference type="Gene3D" id="3.30.559.10">
    <property type="entry name" value="Chloramphenicol acetyltransferase-like domain"/>
    <property type="match status" value="1"/>
</dbReference>
<keyword evidence="6" id="KW-0816">Tricarboxylic acid cycle</keyword>
<evidence type="ECO:0000256" key="3">
    <source>
        <dbReference type="ARBA" id="ARBA00005145"/>
    </source>
</evidence>
<evidence type="ECO:0000256" key="10">
    <source>
        <dbReference type="ARBA" id="ARBA00052761"/>
    </source>
</evidence>
<evidence type="ECO:0000256" key="6">
    <source>
        <dbReference type="ARBA" id="ARBA00022532"/>
    </source>
</evidence>
<evidence type="ECO:0000313" key="14">
    <source>
        <dbReference type="Proteomes" id="UP001595997"/>
    </source>
</evidence>
<evidence type="ECO:0000256" key="11">
    <source>
        <dbReference type="SAM" id="MobiDB-lite"/>
    </source>
</evidence>
<dbReference type="Proteomes" id="UP001595997">
    <property type="component" value="Unassembled WGS sequence"/>
</dbReference>
<dbReference type="Pfam" id="PF00198">
    <property type="entry name" value="2-oxoacid_dh"/>
    <property type="match status" value="1"/>
</dbReference>
<dbReference type="PANTHER" id="PTHR43416:SF7">
    <property type="entry name" value="DIHYDROLIPOYLLYSINE-RESIDUE ACETYLTRANSFERASE COMPONENT OF PYRUVATE DEHYDROGENASE COMPLEX"/>
    <property type="match status" value="1"/>
</dbReference>
<evidence type="ECO:0000256" key="7">
    <source>
        <dbReference type="ARBA" id="ARBA00022679"/>
    </source>
</evidence>
<feature type="domain" description="2-oxoacid dehydrogenase acyltransferase catalytic" evidence="12">
    <location>
        <begin position="190"/>
        <end position="267"/>
    </location>
</feature>
<protein>
    <recommendedName>
        <fullName evidence="5">Dihydrolipoyllysine-residue succinyltransferase component of 2-oxoglutarate dehydrogenase complex</fullName>
        <ecNumber evidence="4">2.3.1.61</ecNumber>
    </recommendedName>
    <alternativeName>
        <fullName evidence="9">Dihydrolipoamide succinyltransferase component of 2-oxoglutarate dehydrogenase complex</fullName>
    </alternativeName>
</protein>
<evidence type="ECO:0000256" key="5">
    <source>
        <dbReference type="ARBA" id="ARBA00019511"/>
    </source>
</evidence>
<keyword evidence="14" id="KW-1185">Reference proteome</keyword>
<evidence type="ECO:0000256" key="9">
    <source>
        <dbReference type="ARBA" id="ARBA00030325"/>
    </source>
</evidence>
<dbReference type="RefSeq" id="WP_386452047.1">
    <property type="nucleotide sequence ID" value="NZ_JBHSFH010000015.1"/>
</dbReference>
<organism evidence="13 14">
    <name type="scientific">Streptomyces ovatisporus</name>
    <dbReference type="NCBI Taxonomy" id="1128682"/>
    <lineage>
        <taxon>Bacteria</taxon>
        <taxon>Bacillati</taxon>
        <taxon>Actinomycetota</taxon>
        <taxon>Actinomycetes</taxon>
        <taxon>Kitasatosporales</taxon>
        <taxon>Streptomycetaceae</taxon>
        <taxon>Streptomyces</taxon>
    </lineage>
</organism>
<dbReference type="InterPro" id="IPR001078">
    <property type="entry name" value="2-oxoacid_DH_actylTfrase"/>
</dbReference>
<dbReference type="PANTHER" id="PTHR43416">
    <property type="entry name" value="DIHYDROLIPOYLLYSINE-RESIDUE SUCCINYLTRANSFERASE COMPONENT OF 2-OXOGLUTARATE DEHYDROGENASE COMPLEX, MITOCHONDRIAL-RELATED"/>
    <property type="match status" value="1"/>
</dbReference>
<reference evidence="14" key="1">
    <citation type="journal article" date="2019" name="Int. J. Syst. Evol. Microbiol.">
        <title>The Global Catalogue of Microorganisms (GCM) 10K type strain sequencing project: providing services to taxonomists for standard genome sequencing and annotation.</title>
        <authorList>
            <consortium name="The Broad Institute Genomics Platform"/>
            <consortium name="The Broad Institute Genome Sequencing Center for Infectious Disease"/>
            <person name="Wu L."/>
            <person name="Ma J."/>
        </authorList>
    </citation>
    <scope>NUCLEOTIDE SEQUENCE [LARGE SCALE GENOMIC DNA]</scope>
    <source>
        <strain evidence="14">CGMCC 4.7357</strain>
    </source>
</reference>
<dbReference type="EMBL" id="JBHSFH010000015">
    <property type="protein sequence ID" value="MFC4497387.1"/>
    <property type="molecule type" value="Genomic_DNA"/>
</dbReference>
<dbReference type="InterPro" id="IPR023213">
    <property type="entry name" value="CAT-like_dom_sf"/>
</dbReference>
<dbReference type="InterPro" id="IPR050537">
    <property type="entry name" value="2-oxoacid_dehydrogenase"/>
</dbReference>
<gene>
    <name evidence="13" type="ORF">ACFPA8_24965</name>
</gene>